<accession>A0A382WLU2</accession>
<dbReference type="SUPFAM" id="SSF52972">
    <property type="entry name" value="ITPase-like"/>
    <property type="match status" value="1"/>
</dbReference>
<evidence type="ECO:0000256" key="1">
    <source>
        <dbReference type="ARBA" id="ARBA00001968"/>
    </source>
</evidence>
<evidence type="ECO:0008006" key="4">
    <source>
        <dbReference type="Google" id="ProtNLM"/>
    </source>
</evidence>
<dbReference type="PANTHER" id="PTHR43213:SF5">
    <property type="entry name" value="BIFUNCTIONAL DTTP_UTP PYROPHOSPHATASE_METHYLTRANSFERASE PROTEIN-RELATED"/>
    <property type="match status" value="1"/>
</dbReference>
<dbReference type="Pfam" id="PF02545">
    <property type="entry name" value="Maf"/>
    <property type="match status" value="1"/>
</dbReference>
<evidence type="ECO:0000313" key="3">
    <source>
        <dbReference type="EMBL" id="SVD59753.1"/>
    </source>
</evidence>
<proteinExistence type="predicted"/>
<dbReference type="InterPro" id="IPR029001">
    <property type="entry name" value="ITPase-like_fam"/>
</dbReference>
<dbReference type="EMBL" id="UINC01160870">
    <property type="protein sequence ID" value="SVD59753.1"/>
    <property type="molecule type" value="Genomic_DNA"/>
</dbReference>
<sequence length="113" mass="11691">KPGTPEVATAMLARLSGRTHQVVTGVAVAGPVGTTSTTVSTEVTWRTLSDHEIDVYVATGEPLDKAGGYGIQGVGGDFVTSLVGSRDNVVGLPVTTALELLSTVEVADDPWRR</sequence>
<protein>
    <recommendedName>
        <fullName evidence="4">Maf-like protein</fullName>
    </recommendedName>
</protein>
<dbReference type="Gene3D" id="3.90.950.10">
    <property type="match status" value="1"/>
</dbReference>
<dbReference type="InterPro" id="IPR003697">
    <property type="entry name" value="Maf-like"/>
</dbReference>
<name>A0A382WLU2_9ZZZZ</name>
<dbReference type="AlphaFoldDB" id="A0A382WLU2"/>
<reference evidence="3" key="1">
    <citation type="submission" date="2018-05" db="EMBL/GenBank/DDBJ databases">
        <authorList>
            <person name="Lanie J.A."/>
            <person name="Ng W.-L."/>
            <person name="Kazmierczak K.M."/>
            <person name="Andrzejewski T.M."/>
            <person name="Davidsen T.M."/>
            <person name="Wayne K.J."/>
            <person name="Tettelin H."/>
            <person name="Glass J.I."/>
            <person name="Rusch D."/>
            <person name="Podicherti R."/>
            <person name="Tsui H.-C.T."/>
            <person name="Winkler M.E."/>
        </authorList>
    </citation>
    <scope>NUCLEOTIDE SEQUENCE</scope>
</reference>
<keyword evidence="2" id="KW-0378">Hydrolase</keyword>
<feature type="non-terminal residue" evidence="3">
    <location>
        <position position="1"/>
    </location>
</feature>
<comment type="cofactor">
    <cofactor evidence="1">
        <name>a divalent metal cation</name>
        <dbReference type="ChEBI" id="CHEBI:60240"/>
    </cofactor>
</comment>
<gene>
    <name evidence="3" type="ORF">METZ01_LOCUS412607</name>
</gene>
<organism evidence="3">
    <name type="scientific">marine metagenome</name>
    <dbReference type="NCBI Taxonomy" id="408172"/>
    <lineage>
        <taxon>unclassified sequences</taxon>
        <taxon>metagenomes</taxon>
        <taxon>ecological metagenomes</taxon>
    </lineage>
</organism>
<dbReference type="PANTHER" id="PTHR43213">
    <property type="entry name" value="BIFUNCTIONAL DTTP/UTP PYROPHOSPHATASE/METHYLTRANSFERASE PROTEIN-RELATED"/>
    <property type="match status" value="1"/>
</dbReference>
<dbReference type="GO" id="GO:0047429">
    <property type="term" value="F:nucleoside triphosphate diphosphatase activity"/>
    <property type="evidence" value="ECO:0007669"/>
    <property type="project" value="InterPro"/>
</dbReference>
<evidence type="ECO:0000256" key="2">
    <source>
        <dbReference type="ARBA" id="ARBA00022801"/>
    </source>
</evidence>